<keyword evidence="1" id="KW-0456">Lyase</keyword>
<dbReference type="Gene3D" id="3.10.490.10">
    <property type="entry name" value="Gamma-glutamyl cyclotransferase-like"/>
    <property type="match status" value="1"/>
</dbReference>
<dbReference type="InterPro" id="IPR017939">
    <property type="entry name" value="G-Glutamylcylcotransferase"/>
</dbReference>
<accession>A0A917Q4V1</accession>
<feature type="active site" description="Proton acceptor" evidence="2">
    <location>
        <position position="73"/>
    </location>
</feature>
<dbReference type="PANTHER" id="PTHR12935">
    <property type="entry name" value="GAMMA-GLUTAMYLCYCLOTRANSFERASE"/>
    <property type="match status" value="1"/>
</dbReference>
<gene>
    <name evidence="4" type="ORF">GCM10011322_06990</name>
</gene>
<dbReference type="Pfam" id="PF13772">
    <property type="entry name" value="AIG2_2"/>
    <property type="match status" value="1"/>
</dbReference>
<name>A0A917Q4V1_9HYPH</name>
<protein>
    <recommendedName>
        <fullName evidence="6">Gamma-glutamylcyclotransferase</fullName>
    </recommendedName>
</protein>
<organism evidence="4 5">
    <name type="scientific">Salinarimonas ramus</name>
    <dbReference type="NCBI Taxonomy" id="690164"/>
    <lineage>
        <taxon>Bacteria</taxon>
        <taxon>Pseudomonadati</taxon>
        <taxon>Pseudomonadota</taxon>
        <taxon>Alphaproteobacteria</taxon>
        <taxon>Hyphomicrobiales</taxon>
        <taxon>Salinarimonadaceae</taxon>
        <taxon>Salinarimonas</taxon>
    </lineage>
</organism>
<dbReference type="EMBL" id="BMMF01000002">
    <property type="protein sequence ID" value="GGK22839.1"/>
    <property type="molecule type" value="Genomic_DNA"/>
</dbReference>
<evidence type="ECO:0000256" key="1">
    <source>
        <dbReference type="ARBA" id="ARBA00023239"/>
    </source>
</evidence>
<evidence type="ECO:0000256" key="2">
    <source>
        <dbReference type="PIRSR" id="PIRSR617939-1"/>
    </source>
</evidence>
<dbReference type="AlphaFoldDB" id="A0A917Q4V1"/>
<evidence type="ECO:0000256" key="3">
    <source>
        <dbReference type="PIRSR" id="PIRSR617939-2"/>
    </source>
</evidence>
<sequence>MPLYFAYGSNMDRAQMAARCPSSRPIGPARLMRHRIVIMREGWANVARAPRGAVWGVLWDLALRDVAALDRYESVHTGLYSKVVQPVVTEAGARRAIVYVGRAGEGGTPPPGYLEAVVAAAEAAALPPAWIATLRALHPDVAPGRRG</sequence>
<proteinExistence type="predicted"/>
<comment type="caution">
    <text evidence="4">The sequence shown here is derived from an EMBL/GenBank/DDBJ whole genome shotgun (WGS) entry which is preliminary data.</text>
</comment>
<dbReference type="GO" id="GO:0003839">
    <property type="term" value="F:gamma-glutamylcyclotransferase activity"/>
    <property type="evidence" value="ECO:0007669"/>
    <property type="project" value="InterPro"/>
</dbReference>
<dbReference type="CDD" id="cd06661">
    <property type="entry name" value="GGCT_like"/>
    <property type="match status" value="1"/>
</dbReference>
<dbReference type="SUPFAM" id="SSF110857">
    <property type="entry name" value="Gamma-glutamyl cyclotransferase-like"/>
    <property type="match status" value="1"/>
</dbReference>
<reference evidence="4 5" key="1">
    <citation type="journal article" date="2014" name="Int. J. Syst. Evol. Microbiol.">
        <title>Complete genome sequence of Corynebacterium casei LMG S-19264T (=DSM 44701T), isolated from a smear-ripened cheese.</title>
        <authorList>
            <consortium name="US DOE Joint Genome Institute (JGI-PGF)"/>
            <person name="Walter F."/>
            <person name="Albersmeier A."/>
            <person name="Kalinowski J."/>
            <person name="Ruckert C."/>
        </authorList>
    </citation>
    <scope>NUCLEOTIDE SEQUENCE [LARGE SCALE GENOMIC DNA]</scope>
    <source>
        <strain evidence="4 5">CGMCC 1.9161</strain>
    </source>
</reference>
<dbReference type="PANTHER" id="PTHR12935:SF0">
    <property type="entry name" value="GAMMA-GLUTAMYLCYCLOTRANSFERASE"/>
    <property type="match status" value="1"/>
</dbReference>
<evidence type="ECO:0000313" key="4">
    <source>
        <dbReference type="EMBL" id="GGK22839.1"/>
    </source>
</evidence>
<feature type="binding site" evidence="3">
    <location>
        <begin position="4"/>
        <end position="9"/>
    </location>
    <ligand>
        <name>substrate</name>
    </ligand>
</feature>
<dbReference type="RefSeq" id="WP_188909625.1">
    <property type="nucleotide sequence ID" value="NZ_BMMF01000002.1"/>
</dbReference>
<feature type="binding site" evidence="3">
    <location>
        <position position="113"/>
    </location>
    <ligand>
        <name>substrate</name>
    </ligand>
</feature>
<dbReference type="Proteomes" id="UP000600449">
    <property type="component" value="Unassembled WGS sequence"/>
</dbReference>
<dbReference type="InterPro" id="IPR013024">
    <property type="entry name" value="GGCT-like"/>
</dbReference>
<keyword evidence="5" id="KW-1185">Reference proteome</keyword>
<evidence type="ECO:0000313" key="5">
    <source>
        <dbReference type="Proteomes" id="UP000600449"/>
    </source>
</evidence>
<dbReference type="InterPro" id="IPR036568">
    <property type="entry name" value="GGCT-like_sf"/>
</dbReference>
<evidence type="ECO:0008006" key="6">
    <source>
        <dbReference type="Google" id="ProtNLM"/>
    </source>
</evidence>